<keyword evidence="5" id="KW-1185">Reference proteome</keyword>
<dbReference type="InterPro" id="IPR000835">
    <property type="entry name" value="HTH_MarR-typ"/>
</dbReference>
<dbReference type="PANTHER" id="PTHR13947:SF37">
    <property type="entry name" value="LD18367P"/>
    <property type="match status" value="1"/>
</dbReference>
<proteinExistence type="predicted"/>
<dbReference type="Pfam" id="PF00583">
    <property type="entry name" value="Acetyltransf_1"/>
    <property type="match status" value="1"/>
</dbReference>
<dbReference type="InterPro" id="IPR036390">
    <property type="entry name" value="WH_DNA-bd_sf"/>
</dbReference>
<dbReference type="HOGENOM" id="CLU_065219_0_1_6"/>
<evidence type="ECO:0000313" key="4">
    <source>
        <dbReference type="EMBL" id="AEG98858.1"/>
    </source>
</evidence>
<dbReference type="Pfam" id="PF12802">
    <property type="entry name" value="MarR_2"/>
    <property type="match status" value="1"/>
</dbReference>
<dbReference type="PANTHER" id="PTHR13947">
    <property type="entry name" value="GNAT FAMILY N-ACETYLTRANSFERASE"/>
    <property type="match status" value="1"/>
</dbReference>
<dbReference type="SMART" id="SM00347">
    <property type="entry name" value="HTH_MARR"/>
    <property type="match status" value="1"/>
</dbReference>
<dbReference type="PATRIC" id="fig|1028307.3.peg.3945"/>
<dbReference type="AlphaFoldDB" id="A0A0H3FT14"/>
<dbReference type="Gene3D" id="3.40.630.30">
    <property type="match status" value="1"/>
</dbReference>
<dbReference type="EMBL" id="CP002824">
    <property type="protein sequence ID" value="AEG98858.1"/>
    <property type="molecule type" value="Genomic_DNA"/>
</dbReference>
<dbReference type="PRINTS" id="PR00598">
    <property type="entry name" value="HTHMARR"/>
</dbReference>
<protein>
    <submittedName>
        <fullName evidence="4">MarR family transcriptional regulator</fullName>
    </submittedName>
</protein>
<gene>
    <name evidence="4" type="ordered locus">EAE_19755</name>
</gene>
<dbReference type="Gene3D" id="1.10.10.10">
    <property type="entry name" value="Winged helix-like DNA-binding domain superfamily/Winged helix DNA-binding domain"/>
    <property type="match status" value="1"/>
</dbReference>
<feature type="domain" description="HTH marR-type" evidence="2">
    <location>
        <begin position="26"/>
        <end position="168"/>
    </location>
</feature>
<dbReference type="CDD" id="cd04301">
    <property type="entry name" value="NAT_SF"/>
    <property type="match status" value="1"/>
</dbReference>
<dbReference type="PROSITE" id="PS51186">
    <property type="entry name" value="GNAT"/>
    <property type="match status" value="1"/>
</dbReference>
<dbReference type="eggNOG" id="COG1846">
    <property type="taxonomic scope" value="Bacteria"/>
</dbReference>
<sequence length="336" mass="37253">MPGPLTERVDNGCIMQLPFADITMPDTLLINQIRSASRLMVRELGFMNSTLAATDYSPSAVHALLEISTHGAMTAAQLVQVLGLDKSSVSRMLSRLQTANEIEENGCGDDGRFKQLSLTTKGQATVARIHEYGAMRVIEALAHLDSAQQQIVAEGLTAYSWALERCRQQPVTSRPNDITIVTGYQPGMIGRIAQMHGEYYARHYGFGHFFEGKVASGLAEFSGRLNNQRNQIWLAVKNGVIVGSVAIDGEDLGNNEAHLRWFILGDGCRGSGVGRRLLTEAINFCDNQRFDAVQLWTFSGLQAARKLYESFGFTLSKEWQGDQWGKTMLEQQFTRR</sequence>
<keyword evidence="1" id="KW-0808">Transferase</keyword>
<dbReference type="InterPro" id="IPR016181">
    <property type="entry name" value="Acyl_CoA_acyltransferase"/>
</dbReference>
<dbReference type="InterPro" id="IPR000182">
    <property type="entry name" value="GNAT_dom"/>
</dbReference>
<dbReference type="SUPFAM" id="SSF55729">
    <property type="entry name" value="Acyl-CoA N-acyltransferases (Nat)"/>
    <property type="match status" value="1"/>
</dbReference>
<dbReference type="InterPro" id="IPR036388">
    <property type="entry name" value="WH-like_DNA-bd_sf"/>
</dbReference>
<dbReference type="Proteomes" id="UP000008881">
    <property type="component" value="Chromosome"/>
</dbReference>
<dbReference type="PROSITE" id="PS50995">
    <property type="entry name" value="HTH_MARR_2"/>
    <property type="match status" value="1"/>
</dbReference>
<dbReference type="InterPro" id="IPR050769">
    <property type="entry name" value="NAT_camello-type"/>
</dbReference>
<reference evidence="4 5" key="1">
    <citation type="journal article" date="2012" name="J. Bacteriol.">
        <title>Complete genome sequence of Enterobacter aerogenes KCTC 2190.</title>
        <authorList>
            <person name="Shin S.H."/>
            <person name="Kim S."/>
            <person name="Kim J.Y."/>
            <person name="Lee S."/>
            <person name="Um Y."/>
            <person name="Oh M.K."/>
            <person name="Kim Y.R."/>
            <person name="Lee J."/>
            <person name="Yang K.S."/>
        </authorList>
    </citation>
    <scope>NUCLEOTIDE SEQUENCE [LARGE SCALE GENOMIC DNA]</scope>
    <source>
        <strain evidence="4 5">KCTC 2190</strain>
    </source>
</reference>
<evidence type="ECO:0000259" key="3">
    <source>
        <dbReference type="PROSITE" id="PS51186"/>
    </source>
</evidence>
<feature type="domain" description="N-acetyltransferase" evidence="3">
    <location>
        <begin position="179"/>
        <end position="329"/>
    </location>
</feature>
<evidence type="ECO:0000259" key="2">
    <source>
        <dbReference type="PROSITE" id="PS50995"/>
    </source>
</evidence>
<dbReference type="OrthoDB" id="273614at2"/>
<organism evidence="4 5">
    <name type="scientific">Klebsiella aerogenes (strain ATCC 13048 / DSM 30053 / CCUG 1429 / JCM 1235 / KCTC 2190 / NBRC 13534 / NCIMB 10102 / NCTC 10006 / CDC 819-56)</name>
    <name type="common">Enterobacter aerogenes</name>
    <dbReference type="NCBI Taxonomy" id="1028307"/>
    <lineage>
        <taxon>Bacteria</taxon>
        <taxon>Pseudomonadati</taxon>
        <taxon>Pseudomonadota</taxon>
        <taxon>Gammaproteobacteria</taxon>
        <taxon>Enterobacterales</taxon>
        <taxon>Enterobacteriaceae</taxon>
        <taxon>Klebsiella/Raoultella group</taxon>
        <taxon>Klebsiella</taxon>
    </lineage>
</organism>
<dbReference type="SUPFAM" id="SSF46785">
    <property type="entry name" value="Winged helix' DNA-binding domain"/>
    <property type="match status" value="1"/>
</dbReference>
<evidence type="ECO:0000313" key="5">
    <source>
        <dbReference type="Proteomes" id="UP000008881"/>
    </source>
</evidence>
<dbReference type="GO" id="GO:0008080">
    <property type="term" value="F:N-acetyltransferase activity"/>
    <property type="evidence" value="ECO:0007669"/>
    <property type="project" value="InterPro"/>
</dbReference>
<accession>A0A0H3FT14</accession>
<name>A0A0H3FT14_KLEAK</name>
<dbReference type="KEGG" id="eae:EAE_19755"/>
<dbReference type="GO" id="GO:0003700">
    <property type="term" value="F:DNA-binding transcription factor activity"/>
    <property type="evidence" value="ECO:0007669"/>
    <property type="project" value="InterPro"/>
</dbReference>
<evidence type="ECO:0000256" key="1">
    <source>
        <dbReference type="ARBA" id="ARBA00022679"/>
    </source>
</evidence>